<proteinExistence type="inferred from homology"/>
<sequence length="153" mass="17161">MDNEFKKLKDEKITFRRILVGVDDSADAQLAFKYAIREALEHHADLIITSILESDEMNIYQALSRDYIHGERAELEKHVEEYRNLALEAGVENVELVISEGDPGETIVKNVIPATKADLLVIGSLAKKGIRKHFGSQAAYMAKHSPISVMVVR</sequence>
<dbReference type="PRINTS" id="PR01438">
    <property type="entry name" value="UNVRSLSTRESS"/>
</dbReference>
<dbReference type="Gene3D" id="3.40.50.620">
    <property type="entry name" value="HUPs"/>
    <property type="match status" value="1"/>
</dbReference>
<dbReference type="AlphaFoldDB" id="A0AAU9D7C9"/>
<evidence type="ECO:0000313" key="4">
    <source>
        <dbReference type="Proteomes" id="UP001321861"/>
    </source>
</evidence>
<dbReference type="EMBL" id="AP026802">
    <property type="protein sequence ID" value="BDR58220.1"/>
    <property type="molecule type" value="Genomic_DNA"/>
</dbReference>
<dbReference type="InterPro" id="IPR006015">
    <property type="entry name" value="Universal_stress_UspA"/>
</dbReference>
<dbReference type="RefSeq" id="WP_317636136.1">
    <property type="nucleotide sequence ID" value="NZ_AP026802.1"/>
</dbReference>
<dbReference type="InterPro" id="IPR006016">
    <property type="entry name" value="UspA"/>
</dbReference>
<dbReference type="PANTHER" id="PTHR46268:SF6">
    <property type="entry name" value="UNIVERSAL STRESS PROTEIN UP12"/>
    <property type="match status" value="1"/>
</dbReference>
<dbReference type="Pfam" id="PF00582">
    <property type="entry name" value="Usp"/>
    <property type="match status" value="1"/>
</dbReference>
<dbReference type="SUPFAM" id="SSF52402">
    <property type="entry name" value="Adenine nucleotide alpha hydrolases-like"/>
    <property type="match status" value="1"/>
</dbReference>
<dbReference type="KEGG" id="xap:XA3_06610"/>
<organism evidence="3 4">
    <name type="scientific">Xylocopilactobacillus apicola</name>
    <dbReference type="NCBI Taxonomy" id="2932184"/>
    <lineage>
        <taxon>Bacteria</taxon>
        <taxon>Bacillati</taxon>
        <taxon>Bacillota</taxon>
        <taxon>Bacilli</taxon>
        <taxon>Lactobacillales</taxon>
        <taxon>Lactobacillaceae</taxon>
        <taxon>Xylocopilactobacillus</taxon>
    </lineage>
</organism>
<protein>
    <submittedName>
        <fullName evidence="3">Universal stress protein UspA</fullName>
    </submittedName>
</protein>
<dbReference type="Proteomes" id="UP001321861">
    <property type="component" value="Chromosome"/>
</dbReference>
<dbReference type="PANTHER" id="PTHR46268">
    <property type="entry name" value="STRESS RESPONSE PROTEIN NHAX"/>
    <property type="match status" value="1"/>
</dbReference>
<evidence type="ECO:0000256" key="1">
    <source>
        <dbReference type="ARBA" id="ARBA00008791"/>
    </source>
</evidence>
<keyword evidence="4" id="KW-1185">Reference proteome</keyword>
<comment type="similarity">
    <text evidence="1">Belongs to the universal stress protein A family.</text>
</comment>
<dbReference type="InterPro" id="IPR014729">
    <property type="entry name" value="Rossmann-like_a/b/a_fold"/>
</dbReference>
<evidence type="ECO:0000259" key="2">
    <source>
        <dbReference type="Pfam" id="PF00582"/>
    </source>
</evidence>
<evidence type="ECO:0000313" key="3">
    <source>
        <dbReference type="EMBL" id="BDR58220.1"/>
    </source>
</evidence>
<dbReference type="CDD" id="cd00293">
    <property type="entry name" value="USP-like"/>
    <property type="match status" value="1"/>
</dbReference>
<name>A0AAU9D7C9_9LACO</name>
<accession>A0AAU9D7C9</accession>
<gene>
    <name evidence="3" type="ORF">XA3_06610</name>
</gene>
<reference evidence="3 4" key="1">
    <citation type="journal article" date="2023" name="Microbiol. Spectr.">
        <title>Symbiosis of Carpenter Bees with Uncharacterized Lactic Acid Bacteria Showing NAD Auxotrophy.</title>
        <authorList>
            <person name="Kawasaki S."/>
            <person name="Ozawa K."/>
            <person name="Mori T."/>
            <person name="Yamamoto A."/>
            <person name="Ito M."/>
            <person name="Ohkuma M."/>
            <person name="Sakamoto M."/>
            <person name="Matsutani M."/>
        </authorList>
    </citation>
    <scope>NUCLEOTIDE SEQUENCE [LARGE SCALE GENOMIC DNA]</scope>
    <source>
        <strain evidence="3 4">XA3</strain>
    </source>
</reference>
<feature type="domain" description="UspA" evidence="2">
    <location>
        <begin position="15"/>
        <end position="153"/>
    </location>
</feature>